<name>A0AA35U201_GEOBA</name>
<dbReference type="AlphaFoldDB" id="A0AA35U201"/>
<dbReference type="Proteomes" id="UP001174909">
    <property type="component" value="Unassembled WGS sequence"/>
</dbReference>
<keyword evidence="3" id="KW-1185">Reference proteome</keyword>
<dbReference type="PANTHER" id="PTHR47691:SF3">
    <property type="entry name" value="HTH-TYPE TRANSCRIPTIONAL REGULATOR RV0890C-RELATED"/>
    <property type="match status" value="1"/>
</dbReference>
<sequence>MLLAVAWSNTVWYQLGLCHSKSLPYVNHFVGREEDIRNITGYLDFYTSYVQVVHIVGPPGFGKSTLAIKIGEIYLQKCVSVHYVDVGQKMVKDIDTLAEKIVLSMVESSKTKVTFSDLEDKIHKQYSKALIILDNCDEILEHSKEEFLSALKSLTALSQRSVRYLITSQKWVADIGNFRLHAIYSLSSEAAIQMLGEVAPSLTDYQKKQIVDLTGNVPLALEVIGAIFRFPDAHTPEIVINGLKEHLLDTLSPTELHSTVDVSIRIAYSYLSPDLKQLCVNLSHIRGSFDETSTYFLFDIDT</sequence>
<dbReference type="Pfam" id="PF13401">
    <property type="entry name" value="AAA_22"/>
    <property type="match status" value="1"/>
</dbReference>
<protein>
    <recommendedName>
        <fullName evidence="1">AAA+ ATPase domain-containing protein</fullName>
    </recommendedName>
</protein>
<dbReference type="Gene3D" id="3.40.50.300">
    <property type="entry name" value="P-loop containing nucleotide triphosphate hydrolases"/>
    <property type="match status" value="1"/>
</dbReference>
<dbReference type="InterPro" id="IPR049945">
    <property type="entry name" value="AAA_22"/>
</dbReference>
<accession>A0AA35U201</accession>
<dbReference type="InterPro" id="IPR003593">
    <property type="entry name" value="AAA+_ATPase"/>
</dbReference>
<reference evidence="2" key="1">
    <citation type="submission" date="2023-03" db="EMBL/GenBank/DDBJ databases">
        <authorList>
            <person name="Steffen K."/>
            <person name="Cardenas P."/>
        </authorList>
    </citation>
    <scope>NUCLEOTIDE SEQUENCE</scope>
</reference>
<dbReference type="PRINTS" id="PR00364">
    <property type="entry name" value="DISEASERSIST"/>
</dbReference>
<dbReference type="SUPFAM" id="SSF52540">
    <property type="entry name" value="P-loop containing nucleoside triphosphate hydrolases"/>
    <property type="match status" value="1"/>
</dbReference>
<dbReference type="InterPro" id="IPR027417">
    <property type="entry name" value="P-loop_NTPase"/>
</dbReference>
<feature type="non-terminal residue" evidence="2">
    <location>
        <position position="302"/>
    </location>
</feature>
<dbReference type="GO" id="GO:0016887">
    <property type="term" value="F:ATP hydrolysis activity"/>
    <property type="evidence" value="ECO:0007669"/>
    <property type="project" value="InterPro"/>
</dbReference>
<evidence type="ECO:0000313" key="2">
    <source>
        <dbReference type="EMBL" id="CAI8058439.1"/>
    </source>
</evidence>
<gene>
    <name evidence="2" type="ORF">GBAR_LOCUS31781</name>
</gene>
<dbReference type="SMART" id="SM00382">
    <property type="entry name" value="AAA"/>
    <property type="match status" value="1"/>
</dbReference>
<feature type="domain" description="AAA+ ATPase" evidence="1">
    <location>
        <begin position="49"/>
        <end position="245"/>
    </location>
</feature>
<dbReference type="PANTHER" id="PTHR47691">
    <property type="entry name" value="REGULATOR-RELATED"/>
    <property type="match status" value="1"/>
</dbReference>
<dbReference type="EMBL" id="CASHTH010004517">
    <property type="protein sequence ID" value="CAI8058439.1"/>
    <property type="molecule type" value="Genomic_DNA"/>
</dbReference>
<comment type="caution">
    <text evidence="2">The sequence shown here is derived from an EMBL/GenBank/DDBJ whole genome shotgun (WGS) entry which is preliminary data.</text>
</comment>
<organism evidence="2 3">
    <name type="scientific">Geodia barretti</name>
    <name type="common">Barrett's horny sponge</name>
    <dbReference type="NCBI Taxonomy" id="519541"/>
    <lineage>
        <taxon>Eukaryota</taxon>
        <taxon>Metazoa</taxon>
        <taxon>Porifera</taxon>
        <taxon>Demospongiae</taxon>
        <taxon>Heteroscleromorpha</taxon>
        <taxon>Tetractinellida</taxon>
        <taxon>Astrophorina</taxon>
        <taxon>Geodiidae</taxon>
        <taxon>Geodia</taxon>
    </lineage>
</organism>
<evidence type="ECO:0000259" key="1">
    <source>
        <dbReference type="SMART" id="SM00382"/>
    </source>
</evidence>
<proteinExistence type="predicted"/>
<evidence type="ECO:0000313" key="3">
    <source>
        <dbReference type="Proteomes" id="UP001174909"/>
    </source>
</evidence>